<dbReference type="Proteomes" id="UP001139104">
    <property type="component" value="Unassembled WGS sequence"/>
</dbReference>
<name>A0ABS9Z6D0_9HYPH</name>
<keyword evidence="1" id="KW-1133">Transmembrane helix</keyword>
<evidence type="ECO:0008006" key="4">
    <source>
        <dbReference type="Google" id="ProtNLM"/>
    </source>
</evidence>
<dbReference type="RefSeq" id="WP_243066220.1">
    <property type="nucleotide sequence ID" value="NZ_JAIVFK010000014.1"/>
</dbReference>
<evidence type="ECO:0000256" key="1">
    <source>
        <dbReference type="SAM" id="Phobius"/>
    </source>
</evidence>
<evidence type="ECO:0000313" key="2">
    <source>
        <dbReference type="EMBL" id="MCI4682192.1"/>
    </source>
</evidence>
<proteinExistence type="predicted"/>
<gene>
    <name evidence="2" type="ORF">K2U94_05340</name>
</gene>
<protein>
    <recommendedName>
        <fullName evidence="4">Flagellar protein FliL</fullName>
    </recommendedName>
</protein>
<keyword evidence="1" id="KW-0472">Membrane</keyword>
<evidence type="ECO:0000313" key="3">
    <source>
        <dbReference type="Proteomes" id="UP001139104"/>
    </source>
</evidence>
<reference evidence="2" key="1">
    <citation type="journal article" date="2022" name="ISME J.">
        <title>Identification of active gaseous-alkane degraders at natural gas seeps.</title>
        <authorList>
            <person name="Farhan Ul Haque M."/>
            <person name="Hernandez M."/>
            <person name="Crombie A.T."/>
            <person name="Murrell J.C."/>
        </authorList>
    </citation>
    <scope>NUCLEOTIDE SEQUENCE</scope>
    <source>
        <strain evidence="2">PC2</strain>
    </source>
</reference>
<dbReference type="EMBL" id="JAIVFP010000001">
    <property type="protein sequence ID" value="MCI4682192.1"/>
    <property type="molecule type" value="Genomic_DNA"/>
</dbReference>
<organism evidence="2 3">
    <name type="scientific">Candidatus Rhodoblastus alkanivorans</name>
    <dbReference type="NCBI Taxonomy" id="2954117"/>
    <lineage>
        <taxon>Bacteria</taxon>
        <taxon>Pseudomonadati</taxon>
        <taxon>Pseudomonadota</taxon>
        <taxon>Alphaproteobacteria</taxon>
        <taxon>Hyphomicrobiales</taxon>
        <taxon>Rhodoblastaceae</taxon>
        <taxon>Rhodoblastus</taxon>
    </lineage>
</organism>
<comment type="caution">
    <text evidence="2">The sequence shown here is derived from an EMBL/GenBank/DDBJ whole genome shotgun (WGS) entry which is preliminary data.</text>
</comment>
<accession>A0ABS9Z6D0</accession>
<feature type="transmembrane region" description="Helical" evidence="1">
    <location>
        <begin position="49"/>
        <end position="72"/>
    </location>
</feature>
<sequence length="150" mass="17069">MVKLLILALWVSAITAFSSYEAGQWRVARATAAHDEATEHNYEYRKSRVINVPVIADGALLGYVIVQFLYAIDARQAERLNVNPEAFVLDYAFRTIYGDPSLDFRHLDKYDINALTSQIRTVVNEKLGKGLIKEVLVQDFAYMPKDQMPQ</sequence>
<keyword evidence="3" id="KW-1185">Reference proteome</keyword>
<keyword evidence="1" id="KW-0812">Transmembrane</keyword>